<dbReference type="PANTHER" id="PTHR31836:SF28">
    <property type="entry name" value="SRCR DOMAIN-CONTAINING PROTEIN-RELATED"/>
    <property type="match status" value="1"/>
</dbReference>
<reference evidence="5" key="1">
    <citation type="journal article" date="2014" name="Proc. Natl. Acad. Sci. U.S.A.">
        <title>Extensive sampling of basidiomycete genomes demonstrates inadequacy of the white-rot/brown-rot paradigm for wood decay fungi.</title>
        <authorList>
            <person name="Riley R."/>
            <person name="Salamov A.A."/>
            <person name="Brown D.W."/>
            <person name="Nagy L.G."/>
            <person name="Floudas D."/>
            <person name="Held B.W."/>
            <person name="Levasseur A."/>
            <person name="Lombard V."/>
            <person name="Morin E."/>
            <person name="Otillar R."/>
            <person name="Lindquist E.A."/>
            <person name="Sun H."/>
            <person name="LaButti K.M."/>
            <person name="Schmutz J."/>
            <person name="Jabbour D."/>
            <person name="Luo H."/>
            <person name="Baker S.E."/>
            <person name="Pisabarro A.G."/>
            <person name="Walton J.D."/>
            <person name="Blanchette R.A."/>
            <person name="Henrissat B."/>
            <person name="Martin F."/>
            <person name="Cullen D."/>
            <person name="Hibbett D.S."/>
            <person name="Grigoriev I.V."/>
        </authorList>
    </citation>
    <scope>NUCLEOTIDE SEQUENCE [LARGE SCALE GENOMIC DNA]</scope>
    <source>
        <strain evidence="5">MUCL 33604</strain>
    </source>
</reference>
<keyword evidence="1 3" id="KW-0732">Signal</keyword>
<feature type="signal peptide" evidence="3">
    <location>
        <begin position="1"/>
        <end position="21"/>
    </location>
</feature>
<dbReference type="PANTHER" id="PTHR31836">
    <property type="match status" value="1"/>
</dbReference>
<dbReference type="EMBL" id="KL197715">
    <property type="protein sequence ID" value="KDQ59426.1"/>
    <property type="molecule type" value="Genomic_DNA"/>
</dbReference>
<evidence type="ECO:0008006" key="6">
    <source>
        <dbReference type="Google" id="ProtNLM"/>
    </source>
</evidence>
<organism evidence="4 5">
    <name type="scientific">Jaapia argillacea MUCL 33604</name>
    <dbReference type="NCBI Taxonomy" id="933084"/>
    <lineage>
        <taxon>Eukaryota</taxon>
        <taxon>Fungi</taxon>
        <taxon>Dikarya</taxon>
        <taxon>Basidiomycota</taxon>
        <taxon>Agaricomycotina</taxon>
        <taxon>Agaricomycetes</taxon>
        <taxon>Agaricomycetidae</taxon>
        <taxon>Jaapiales</taxon>
        <taxon>Jaapiaceae</taxon>
        <taxon>Jaapia</taxon>
    </lineage>
</organism>
<dbReference type="Gene3D" id="2.40.40.10">
    <property type="entry name" value="RlpA-like domain"/>
    <property type="match status" value="1"/>
</dbReference>
<evidence type="ECO:0000313" key="5">
    <source>
        <dbReference type="Proteomes" id="UP000027265"/>
    </source>
</evidence>
<feature type="compositionally biased region" description="Low complexity" evidence="2">
    <location>
        <begin position="198"/>
        <end position="238"/>
    </location>
</feature>
<name>A0A067QA45_9AGAM</name>
<dbReference type="SUPFAM" id="SSF50685">
    <property type="entry name" value="Barwin-like endoglucanases"/>
    <property type="match status" value="1"/>
</dbReference>
<dbReference type="OrthoDB" id="623670at2759"/>
<dbReference type="InParanoid" id="A0A067QA45"/>
<feature type="chain" id="PRO_5001647396" description="RlpA-like protein double-psi beta-barrel domain-containing protein" evidence="3">
    <location>
        <begin position="22"/>
        <end position="263"/>
    </location>
</feature>
<feature type="compositionally biased region" description="Low complexity" evidence="2">
    <location>
        <begin position="153"/>
        <end position="166"/>
    </location>
</feature>
<gene>
    <name evidence="4" type="ORF">JAAARDRAFT_32987</name>
</gene>
<evidence type="ECO:0000256" key="3">
    <source>
        <dbReference type="SAM" id="SignalP"/>
    </source>
</evidence>
<proteinExistence type="predicted"/>
<evidence type="ECO:0000256" key="1">
    <source>
        <dbReference type="ARBA" id="ARBA00022729"/>
    </source>
</evidence>
<keyword evidence="5" id="KW-1185">Reference proteome</keyword>
<evidence type="ECO:0000313" key="4">
    <source>
        <dbReference type="EMBL" id="KDQ59426.1"/>
    </source>
</evidence>
<accession>A0A067QA45</accession>
<dbReference type="HOGENOM" id="CLU_047639_0_0_1"/>
<feature type="region of interest" description="Disordered" evidence="2">
    <location>
        <begin position="147"/>
        <end position="249"/>
    </location>
</feature>
<dbReference type="Proteomes" id="UP000027265">
    <property type="component" value="Unassembled WGS sequence"/>
</dbReference>
<feature type="compositionally biased region" description="Pro residues" evidence="2">
    <location>
        <begin position="184"/>
        <end position="197"/>
    </location>
</feature>
<sequence length="263" mass="27131">MRSFGIFGSVVALALSLGVSADSHIGRRHDGIARRVRGDLVEKRSYDNARFTFYDVGLGSCGQYNVPSDFIVALDTSLYGGGYPGPNCFKSITISWGGKTAQATIMDECPGCPYGGLDFSRGLFDYFAPESVGVLYGTWWYNDGSGGGGNTQPTTTSWKPEPTTTWTPPPPPPTTKETPTTTWTPPPTTTWTPPPPSTSSAPPSSSPPASSATPSSSSEKKSSTATSSSAAATPSASSGPQNIDGMNLAVGGLGGIILAGASS</sequence>
<dbReference type="InterPro" id="IPR051477">
    <property type="entry name" value="Expansin_CellWall"/>
</dbReference>
<dbReference type="CDD" id="cd22191">
    <property type="entry name" value="DPBB_RlpA_EXP_N-like"/>
    <property type="match status" value="1"/>
</dbReference>
<dbReference type="InterPro" id="IPR036908">
    <property type="entry name" value="RlpA-like_sf"/>
</dbReference>
<evidence type="ECO:0000256" key="2">
    <source>
        <dbReference type="SAM" id="MobiDB-lite"/>
    </source>
</evidence>
<dbReference type="STRING" id="933084.A0A067QA45"/>
<protein>
    <recommendedName>
        <fullName evidence="6">RlpA-like protein double-psi beta-barrel domain-containing protein</fullName>
    </recommendedName>
</protein>
<dbReference type="AlphaFoldDB" id="A0A067QA45"/>